<gene>
    <name evidence="1" type="ORF">FXF03_01360</name>
</gene>
<accession>A0ABD7ST08</accession>
<dbReference type="RefSeq" id="WP_148521393.1">
    <property type="nucleotide sequence ID" value="NZ_VSIJ01000005.1"/>
</dbReference>
<sequence>METLEKIKQMCRESWSGEIGEKRAESTAAFILGFLPNYAEKLGVSQEQVLDAIEAKRTYSAVNYYQAANFPSLEGVRVFATKQEFLELAPSKQFRCPSCGGVSSDPYQCNASQKCDWNAGGFFGTLDKGVRILVKDSFLEHPRVHEIFMPLEFEKKN</sequence>
<name>A0ABD7ST08_VIBCL</name>
<dbReference type="EMBL" id="VSIJ01000005">
    <property type="protein sequence ID" value="TXX67249.1"/>
    <property type="molecule type" value="Genomic_DNA"/>
</dbReference>
<dbReference type="AlphaFoldDB" id="A0ABD7ST08"/>
<protein>
    <submittedName>
        <fullName evidence="1">Uncharacterized protein</fullName>
    </submittedName>
</protein>
<evidence type="ECO:0000313" key="1">
    <source>
        <dbReference type="EMBL" id="TXX67249.1"/>
    </source>
</evidence>
<organism evidence="1 2">
    <name type="scientific">Vibrio cholerae</name>
    <dbReference type="NCBI Taxonomy" id="666"/>
    <lineage>
        <taxon>Bacteria</taxon>
        <taxon>Pseudomonadati</taxon>
        <taxon>Pseudomonadota</taxon>
        <taxon>Gammaproteobacteria</taxon>
        <taxon>Vibrionales</taxon>
        <taxon>Vibrionaceae</taxon>
        <taxon>Vibrio</taxon>
    </lineage>
</organism>
<dbReference type="Proteomes" id="UP000323819">
    <property type="component" value="Unassembled WGS sequence"/>
</dbReference>
<evidence type="ECO:0000313" key="2">
    <source>
        <dbReference type="Proteomes" id="UP000323819"/>
    </source>
</evidence>
<comment type="caution">
    <text evidence="1">The sequence shown here is derived from an EMBL/GenBank/DDBJ whole genome shotgun (WGS) entry which is preliminary data.</text>
</comment>
<reference evidence="1 2" key="1">
    <citation type="submission" date="2019-06" db="EMBL/GenBank/DDBJ databases">
        <title>Vibrio cholerae phylogeny based on whole-genome sequencing reveals genetic diversity and population strucutre.</title>
        <authorList>
            <person name="Zhiqiu Y."/>
            <person name="Bin L."/>
            <person name="Lingyan J."/>
        </authorList>
    </citation>
    <scope>NUCLEOTIDE SEQUENCE [LARGE SCALE GENOMIC DNA]</scope>
    <source>
        <strain evidence="1 2">N2814</strain>
    </source>
</reference>
<proteinExistence type="predicted"/>